<dbReference type="PANTHER" id="PTHR47234">
    <property type="match status" value="1"/>
</dbReference>
<dbReference type="Pfam" id="PF07715">
    <property type="entry name" value="Plug"/>
    <property type="match status" value="1"/>
</dbReference>
<protein>
    <submittedName>
        <fullName evidence="12">TonB-dependent receptor</fullName>
    </submittedName>
</protein>
<name>A0AB39KTI7_9CAUL</name>
<dbReference type="GO" id="GO:0009279">
    <property type="term" value="C:cell outer membrane"/>
    <property type="evidence" value="ECO:0007669"/>
    <property type="project" value="UniProtKB-SubCell"/>
</dbReference>
<keyword evidence="7 8" id="KW-0998">Cell outer membrane</keyword>
<dbReference type="PROSITE" id="PS52016">
    <property type="entry name" value="TONB_DEPENDENT_REC_3"/>
    <property type="match status" value="1"/>
</dbReference>
<dbReference type="InterPro" id="IPR036942">
    <property type="entry name" value="Beta-barrel_TonB_sf"/>
</dbReference>
<keyword evidence="6 8" id="KW-0472">Membrane</keyword>
<keyword evidence="3 8" id="KW-1134">Transmembrane beta strand</keyword>
<evidence type="ECO:0000256" key="8">
    <source>
        <dbReference type="PROSITE-ProRule" id="PRU01360"/>
    </source>
</evidence>
<evidence type="ECO:0000259" key="11">
    <source>
        <dbReference type="Pfam" id="PF07715"/>
    </source>
</evidence>
<keyword evidence="5 9" id="KW-0798">TonB box</keyword>
<keyword evidence="12" id="KW-0675">Receptor</keyword>
<keyword evidence="2 8" id="KW-0813">Transport</keyword>
<evidence type="ECO:0000256" key="7">
    <source>
        <dbReference type="ARBA" id="ARBA00023237"/>
    </source>
</evidence>
<dbReference type="InterPro" id="IPR039426">
    <property type="entry name" value="TonB-dep_rcpt-like"/>
</dbReference>
<keyword evidence="4 8" id="KW-0812">Transmembrane</keyword>
<dbReference type="Gene3D" id="2.40.170.20">
    <property type="entry name" value="TonB-dependent receptor, beta-barrel domain"/>
    <property type="match status" value="1"/>
</dbReference>
<proteinExistence type="inferred from homology"/>
<accession>A0AB39KTI7</accession>
<evidence type="ECO:0000256" key="1">
    <source>
        <dbReference type="ARBA" id="ARBA00004571"/>
    </source>
</evidence>
<evidence type="ECO:0000259" key="10">
    <source>
        <dbReference type="Pfam" id="PF00593"/>
    </source>
</evidence>
<feature type="domain" description="TonB-dependent receptor plug" evidence="11">
    <location>
        <begin position="43"/>
        <end position="155"/>
    </location>
</feature>
<sequence>MAATAIAGGVLAAPVTGWGQEASVDELIVTGSRIRRADIEGVGPVTVLDEKQIANTGIVSVENLLQRLPASAGAAGNQTNAYWTGRGWGTAQVNLRGLGINRTLTLLNGRRLVNGGTGANSAPDLNTIPTAIIGRIEVLKDGASAVYGADAVAGVVNIITKTDLEGFAVAGRYGLSGEGDGGDLTLDASYGVRGDRGGLAFAVSYQTTDAVNMAKRAPCPLSGATGALVCLGSGSTAGGRVSLANGQTVNFTTGNAYEPYSAAAHGFNGNPYLNAVNPIDRLTTGLFGDYELTDSITLFGEFLYTHRQTTQLSSPGTLAGFAVAASNPTNPTGGAINIIQRRLVEGGPRNAFQETNTYQATLGARGDLIADWTWEAAVNYGRNTGVDGFTNIANKQHVTNTLNTAVCSFAAGAAIPCGDYLGAGDLTPDVLRYIMATTRDYGGNETVNANFDATGSLFNLPAGALQAAVGVMYRKDHGWRSPDNLIVLGIANSNQQSPIDGEIEAIEGYAEVSAPLLKDLPLIEMLRVDGAVRYSDYERFGSDTNYKIGLDWTLGFGLRARATWGTAFRVPSVAELFGGLSQGLLTTSDPCSRYATSTNAVVVANCRASGVPANYIQPNNNILTTTGGNLNLTPETAETLTLGLVYEPTFVPRLSLTVDYFDIKIDDAIRSITGSTKLSVCYNTPNMNHPFCSPQNFTRSNVTGEVGFLSSQQVNVGSETMKGVDAAARYSFDLAGRTAMFDAGVTYLDDYTIVPFPGGAPILYKGHIGGGNGGYPKWRGLTSLTVDDPKWSATYSIQWIGRATDFNAAPTALGYRTPNVFYHNAQFSYRLTEKAIIAVGGDNIWDKKAPYLPSYTDANTDTMTYDLMGRRGYVRMTYAF</sequence>
<reference evidence="12" key="1">
    <citation type="submission" date="2024-06" db="EMBL/GenBank/DDBJ databases">
        <title>Caulobacter inopinatus, sp. nov.</title>
        <authorList>
            <person name="Donachie S.P."/>
        </authorList>
    </citation>
    <scope>NUCLEOTIDE SEQUENCE</scope>
    <source>
        <strain evidence="12">73W</strain>
    </source>
</reference>
<evidence type="ECO:0000256" key="9">
    <source>
        <dbReference type="RuleBase" id="RU003357"/>
    </source>
</evidence>
<organism evidence="12">
    <name type="scientific">Caulobacter sp. 73W</name>
    <dbReference type="NCBI Taxonomy" id="3161137"/>
    <lineage>
        <taxon>Bacteria</taxon>
        <taxon>Pseudomonadati</taxon>
        <taxon>Pseudomonadota</taxon>
        <taxon>Alphaproteobacteria</taxon>
        <taxon>Caulobacterales</taxon>
        <taxon>Caulobacteraceae</taxon>
        <taxon>Caulobacter</taxon>
    </lineage>
</organism>
<dbReference type="InterPro" id="IPR037066">
    <property type="entry name" value="Plug_dom_sf"/>
</dbReference>
<dbReference type="Pfam" id="PF00593">
    <property type="entry name" value="TonB_dep_Rec_b-barrel"/>
    <property type="match status" value="1"/>
</dbReference>
<gene>
    <name evidence="12" type="ORF">ABOZ73_00300</name>
</gene>
<dbReference type="PANTHER" id="PTHR47234:SF2">
    <property type="entry name" value="TONB-DEPENDENT RECEPTOR"/>
    <property type="match status" value="1"/>
</dbReference>
<dbReference type="InterPro" id="IPR000531">
    <property type="entry name" value="Beta-barrel_TonB"/>
</dbReference>
<evidence type="ECO:0000313" key="12">
    <source>
        <dbReference type="EMBL" id="XDO96907.1"/>
    </source>
</evidence>
<comment type="similarity">
    <text evidence="8 9">Belongs to the TonB-dependent receptor family.</text>
</comment>
<feature type="domain" description="TonB-dependent receptor-like beta-barrel" evidence="10">
    <location>
        <begin position="336"/>
        <end position="844"/>
    </location>
</feature>
<dbReference type="EMBL" id="CP158375">
    <property type="protein sequence ID" value="XDO96907.1"/>
    <property type="molecule type" value="Genomic_DNA"/>
</dbReference>
<dbReference type="Gene3D" id="2.170.130.10">
    <property type="entry name" value="TonB-dependent receptor, plug domain"/>
    <property type="match status" value="1"/>
</dbReference>
<evidence type="ECO:0000256" key="5">
    <source>
        <dbReference type="ARBA" id="ARBA00023077"/>
    </source>
</evidence>
<evidence type="ECO:0000256" key="6">
    <source>
        <dbReference type="ARBA" id="ARBA00023136"/>
    </source>
</evidence>
<comment type="subcellular location">
    <subcellularLocation>
        <location evidence="1 8">Cell outer membrane</location>
        <topology evidence="1 8">Multi-pass membrane protein</topology>
    </subcellularLocation>
</comment>
<dbReference type="InterPro" id="IPR012910">
    <property type="entry name" value="Plug_dom"/>
</dbReference>
<evidence type="ECO:0000256" key="2">
    <source>
        <dbReference type="ARBA" id="ARBA00022448"/>
    </source>
</evidence>
<evidence type="ECO:0000256" key="3">
    <source>
        <dbReference type="ARBA" id="ARBA00022452"/>
    </source>
</evidence>
<dbReference type="AlphaFoldDB" id="A0AB39KTI7"/>
<dbReference type="SUPFAM" id="SSF56935">
    <property type="entry name" value="Porins"/>
    <property type="match status" value="1"/>
</dbReference>
<dbReference type="RefSeq" id="WP_369059791.1">
    <property type="nucleotide sequence ID" value="NZ_CP158375.1"/>
</dbReference>
<evidence type="ECO:0000256" key="4">
    <source>
        <dbReference type="ARBA" id="ARBA00022692"/>
    </source>
</evidence>